<evidence type="ECO:0000256" key="2">
    <source>
        <dbReference type="ARBA" id="ARBA00004922"/>
    </source>
</evidence>
<comment type="subcellular location">
    <subcellularLocation>
        <location evidence="1">Membrane</location>
        <topology evidence="1">Single-pass type II membrane protein</topology>
    </subcellularLocation>
</comment>
<evidence type="ECO:0000313" key="13">
    <source>
        <dbReference type="EMBL" id="CAF2765538.1"/>
    </source>
</evidence>
<sequence length="231" mass="26982">MVDPGLQKTCISLYESVIIIPYRERESHLSSFIKYIHPFLQAQNISYRLFVIEQAPELPFNRGMLFNIGFLESSTPEEFPLPQCVIFHDVDLIPMDARNIYGCSDQPRHMSSNVDSMRFNLPNEELFGGAVSIPAYIYREVNGFSNRFYGWGAEDDDFYFHRLRKKFPIIRFPPEISSYRMLPHIPAIPNPNRHKQFKEKIFMDEDGLSTSAYEIIHYEKGPLFTKLTVEV</sequence>
<feature type="domain" description="Galactosyltransferase N-terminal" evidence="12">
    <location>
        <begin position="8"/>
        <end position="104"/>
    </location>
</feature>
<comment type="pathway">
    <text evidence="2">Protein modification; protein glycosylation.</text>
</comment>
<dbReference type="Pfam" id="PF02709">
    <property type="entry name" value="Glyco_transf_7C"/>
    <property type="match status" value="1"/>
</dbReference>
<dbReference type="InterPro" id="IPR029044">
    <property type="entry name" value="Nucleotide-diphossugar_trans"/>
</dbReference>
<keyword evidence="8" id="KW-1133">Transmembrane helix</keyword>
<dbReference type="EC" id="2.4.1.-" evidence="13"/>
<dbReference type="PRINTS" id="PR02050">
    <property type="entry name" value="B14GALTRFASE"/>
</dbReference>
<comment type="similarity">
    <text evidence="3">Belongs to the glycosyltransferase 7 family.</text>
</comment>
<feature type="domain" description="Galactosyltransferase C-terminal" evidence="11">
    <location>
        <begin position="108"/>
        <end position="184"/>
    </location>
</feature>
<dbReference type="Proteomes" id="UP000675881">
    <property type="component" value="Chromosome 1"/>
</dbReference>
<keyword evidence="10" id="KW-0325">Glycoprotein</keyword>
<dbReference type="GO" id="GO:0006688">
    <property type="term" value="P:glycosphingolipid biosynthetic process"/>
    <property type="evidence" value="ECO:0007669"/>
    <property type="project" value="TreeGrafter"/>
</dbReference>
<evidence type="ECO:0000256" key="7">
    <source>
        <dbReference type="ARBA" id="ARBA00022968"/>
    </source>
</evidence>
<dbReference type="GO" id="GO:0004461">
    <property type="term" value="F:lactose synthase activity"/>
    <property type="evidence" value="ECO:0007669"/>
    <property type="project" value="UniProtKB-EC"/>
</dbReference>
<dbReference type="GO" id="GO:0005794">
    <property type="term" value="C:Golgi apparatus"/>
    <property type="evidence" value="ECO:0007669"/>
    <property type="project" value="TreeGrafter"/>
</dbReference>
<reference evidence="13" key="1">
    <citation type="submission" date="2021-02" db="EMBL/GenBank/DDBJ databases">
        <authorList>
            <person name="Bekaert M."/>
        </authorList>
    </citation>
    <scope>NUCLEOTIDE SEQUENCE</scope>
    <source>
        <strain evidence="13">IoA-00</strain>
    </source>
</reference>
<name>A0A7R8GZJ7_LEPSM</name>
<accession>A0A7R8GZJ7</accession>
<gene>
    <name evidence="13" type="ORF">LSAA_782</name>
</gene>
<dbReference type="InterPro" id="IPR003859">
    <property type="entry name" value="Galactosyl_T"/>
</dbReference>
<dbReference type="AlphaFoldDB" id="A0A7R8GZJ7"/>
<keyword evidence="5 13" id="KW-0808">Transferase</keyword>
<evidence type="ECO:0000256" key="5">
    <source>
        <dbReference type="ARBA" id="ARBA00022679"/>
    </source>
</evidence>
<dbReference type="GO" id="GO:0005975">
    <property type="term" value="P:carbohydrate metabolic process"/>
    <property type="evidence" value="ECO:0007669"/>
    <property type="project" value="InterPro"/>
</dbReference>
<dbReference type="InterPro" id="IPR027995">
    <property type="entry name" value="Galactosyl_T_N"/>
</dbReference>
<dbReference type="Pfam" id="PF13733">
    <property type="entry name" value="Glyco_transf_7N"/>
    <property type="match status" value="1"/>
</dbReference>
<dbReference type="PANTHER" id="PTHR19300">
    <property type="entry name" value="BETA-1,4-GALACTOSYLTRANSFERASE"/>
    <property type="match status" value="1"/>
</dbReference>
<keyword evidence="6" id="KW-0812">Transmembrane</keyword>
<dbReference type="SUPFAM" id="SSF53448">
    <property type="entry name" value="Nucleotide-diphospho-sugar transferases"/>
    <property type="match status" value="1"/>
</dbReference>
<proteinExistence type="inferred from homology"/>
<dbReference type="Gene3D" id="3.90.550.10">
    <property type="entry name" value="Spore Coat Polysaccharide Biosynthesis Protein SpsA, Chain A"/>
    <property type="match status" value="1"/>
</dbReference>
<dbReference type="EMBL" id="HG994580">
    <property type="protein sequence ID" value="CAF2765538.1"/>
    <property type="molecule type" value="Genomic_DNA"/>
</dbReference>
<evidence type="ECO:0000259" key="12">
    <source>
        <dbReference type="Pfam" id="PF13733"/>
    </source>
</evidence>
<dbReference type="EC" id="2.4.1.22" evidence="13"/>
<keyword evidence="4 13" id="KW-0328">Glycosyltransferase</keyword>
<evidence type="ECO:0000259" key="11">
    <source>
        <dbReference type="Pfam" id="PF02709"/>
    </source>
</evidence>
<organism evidence="13 14">
    <name type="scientific">Lepeophtheirus salmonis</name>
    <name type="common">Salmon louse</name>
    <name type="synonym">Caligus salmonis</name>
    <dbReference type="NCBI Taxonomy" id="72036"/>
    <lineage>
        <taxon>Eukaryota</taxon>
        <taxon>Metazoa</taxon>
        <taxon>Ecdysozoa</taxon>
        <taxon>Arthropoda</taxon>
        <taxon>Crustacea</taxon>
        <taxon>Multicrustacea</taxon>
        <taxon>Hexanauplia</taxon>
        <taxon>Copepoda</taxon>
        <taxon>Siphonostomatoida</taxon>
        <taxon>Caligidae</taxon>
        <taxon>Lepeophtheirus</taxon>
    </lineage>
</organism>
<evidence type="ECO:0000256" key="1">
    <source>
        <dbReference type="ARBA" id="ARBA00004606"/>
    </source>
</evidence>
<dbReference type="PANTHER" id="PTHR19300:SF48">
    <property type="entry name" value="BETA-1,4-N-ACETYLGALACTOSAMINYLTRANSFERASE"/>
    <property type="match status" value="1"/>
</dbReference>
<protein>
    <submittedName>
        <fullName evidence="13">B4GALT1</fullName>
        <ecNumber evidence="13">2.4.1.-</ecNumber>
        <ecNumber evidence="13">2.4.1.22</ecNumber>
        <ecNumber evidence="13">2.4.1.38</ecNumber>
        <ecNumber evidence="13">2.4.1.90</ecNumber>
    </submittedName>
</protein>
<dbReference type="GO" id="GO:0033842">
    <property type="term" value="F:N-acetyl-beta-glucosaminyl-derivative 4-beta-N-acetylgalactosaminyltransferase activity"/>
    <property type="evidence" value="ECO:0007669"/>
    <property type="project" value="TreeGrafter"/>
</dbReference>
<evidence type="ECO:0000256" key="4">
    <source>
        <dbReference type="ARBA" id="ARBA00022676"/>
    </source>
</evidence>
<evidence type="ECO:0000256" key="8">
    <source>
        <dbReference type="ARBA" id="ARBA00022989"/>
    </source>
</evidence>
<dbReference type="GO" id="GO:0016020">
    <property type="term" value="C:membrane"/>
    <property type="evidence" value="ECO:0007669"/>
    <property type="project" value="UniProtKB-SubCell"/>
</dbReference>
<keyword evidence="14" id="KW-1185">Reference proteome</keyword>
<dbReference type="GO" id="GO:0003831">
    <property type="term" value="F:beta-N-acetylglucosaminylglycopeptide beta-1,4-galactosyltransferase activity"/>
    <property type="evidence" value="ECO:0007669"/>
    <property type="project" value="UniProtKB-EC"/>
</dbReference>
<dbReference type="EC" id="2.4.1.38" evidence="13"/>
<evidence type="ECO:0000313" key="14">
    <source>
        <dbReference type="Proteomes" id="UP000675881"/>
    </source>
</evidence>
<keyword evidence="7" id="KW-0735">Signal-anchor</keyword>
<evidence type="ECO:0000256" key="10">
    <source>
        <dbReference type="ARBA" id="ARBA00023180"/>
    </source>
</evidence>
<dbReference type="InterPro" id="IPR027791">
    <property type="entry name" value="Galactosyl_T_C"/>
</dbReference>
<dbReference type="GO" id="GO:0003945">
    <property type="term" value="F:N-acetyllactosamine synthase activity"/>
    <property type="evidence" value="ECO:0007669"/>
    <property type="project" value="UniProtKB-EC"/>
</dbReference>
<evidence type="ECO:0000256" key="6">
    <source>
        <dbReference type="ARBA" id="ARBA00022692"/>
    </source>
</evidence>
<evidence type="ECO:0000256" key="3">
    <source>
        <dbReference type="ARBA" id="ARBA00005735"/>
    </source>
</evidence>
<evidence type="ECO:0000256" key="9">
    <source>
        <dbReference type="ARBA" id="ARBA00023136"/>
    </source>
</evidence>
<dbReference type="EC" id="2.4.1.90" evidence="13"/>
<keyword evidence="9" id="KW-0472">Membrane</keyword>
<dbReference type="OrthoDB" id="10038994at2759"/>
<dbReference type="UniPathway" id="UPA00378"/>